<evidence type="ECO:0000256" key="4">
    <source>
        <dbReference type="ARBA" id="ARBA00022827"/>
    </source>
</evidence>
<protein>
    <submittedName>
        <fullName evidence="7">Mitochondrial translation optimization protein 1</fullName>
    </submittedName>
</protein>
<dbReference type="InterPro" id="IPR040131">
    <property type="entry name" value="MnmG_N"/>
</dbReference>
<keyword evidence="3" id="KW-0285">Flavoprotein</keyword>
<name>A0A1R1PRT5_ZANCU</name>
<evidence type="ECO:0000256" key="3">
    <source>
        <dbReference type="ARBA" id="ARBA00022630"/>
    </source>
</evidence>
<dbReference type="GO" id="GO:0070899">
    <property type="term" value="P:mitochondrial tRNA wobble uridine modification"/>
    <property type="evidence" value="ECO:0007669"/>
    <property type="project" value="UniProtKB-ARBA"/>
</dbReference>
<dbReference type="PROSITE" id="PS01281">
    <property type="entry name" value="GIDA_2"/>
    <property type="match status" value="1"/>
</dbReference>
<dbReference type="Proteomes" id="UP000188320">
    <property type="component" value="Unassembled WGS sequence"/>
</dbReference>
<accession>A0A1R1PRT5</accession>
<dbReference type="FunFam" id="3.50.50.60:FF:000002">
    <property type="entry name" value="tRNA uridine 5-carboxymethylaminomethyl modification enzyme MnmG"/>
    <property type="match status" value="1"/>
</dbReference>
<dbReference type="GO" id="GO:0050660">
    <property type="term" value="F:flavin adenine dinucleotide binding"/>
    <property type="evidence" value="ECO:0007669"/>
    <property type="project" value="InterPro"/>
</dbReference>
<dbReference type="Pfam" id="PF13932">
    <property type="entry name" value="SAM_GIDA_C"/>
    <property type="match status" value="1"/>
</dbReference>
<organism evidence="7 8">
    <name type="scientific">Zancudomyces culisetae</name>
    <name type="common">Gut fungus</name>
    <name type="synonym">Smittium culisetae</name>
    <dbReference type="NCBI Taxonomy" id="1213189"/>
    <lineage>
        <taxon>Eukaryota</taxon>
        <taxon>Fungi</taxon>
        <taxon>Fungi incertae sedis</taxon>
        <taxon>Zoopagomycota</taxon>
        <taxon>Kickxellomycotina</taxon>
        <taxon>Harpellomycetes</taxon>
        <taxon>Harpellales</taxon>
        <taxon>Legeriomycetaceae</taxon>
        <taxon>Zancudomyces</taxon>
    </lineage>
</organism>
<feature type="domain" description="tRNA uridine 5-carboxymethylaminomethyl modification enzyme C-terminal subdomain" evidence="6">
    <location>
        <begin position="635"/>
        <end position="706"/>
    </location>
</feature>
<dbReference type="InterPro" id="IPR020595">
    <property type="entry name" value="MnmG-rel_CS"/>
</dbReference>
<dbReference type="FunFam" id="1.10.150.570:FF:000001">
    <property type="entry name" value="tRNA uridine 5-carboxymethylaminomethyl modification enzyme MnmG"/>
    <property type="match status" value="1"/>
</dbReference>
<evidence type="ECO:0000259" key="6">
    <source>
        <dbReference type="SMART" id="SM01228"/>
    </source>
</evidence>
<evidence type="ECO:0000313" key="7">
    <source>
        <dbReference type="EMBL" id="OMH83603.1"/>
    </source>
</evidence>
<comment type="caution">
    <text evidence="7">The sequence shown here is derived from an EMBL/GenBank/DDBJ whole genome shotgun (WGS) entry which is preliminary data.</text>
</comment>
<dbReference type="Pfam" id="PF12831">
    <property type="entry name" value="FAD_oxidored"/>
    <property type="match status" value="1"/>
</dbReference>
<comment type="cofactor">
    <cofactor evidence="1">
        <name>FAD</name>
        <dbReference type="ChEBI" id="CHEBI:57692"/>
    </cofactor>
</comment>
<proteinExistence type="inferred from homology"/>
<comment type="similarity">
    <text evidence="2">Belongs to the MnmG family.</text>
</comment>
<sequence length="711" mass="79668">MNSFFRGARMTTKVPHWAQCFHAKLFSTESKTFFPKVKHENTQIQNKSQAEVWKNNLFDSREKVWDVIVIGGGHAGIEASAAAARVGAKTLLVTPDFSNIDLGGIMFRILNKSKGPAVYGPRAQVDRIIYKSEMQKEIKKLKNLTILEAKVTDLLWMCNDESKLADLATKDYTEALSMGTTYGINICPNKGDVDQLGKYVDGSGNIFGRSVVITTGTFLGGEIHIGMKSFSAGRIGENASRRLSESLKRAGFRLGRLKTGTPPRLLEKSINFSSLERQLGDKNPEPFSFVSKEVRHKDNQISCFKTRTNEGLHSLLRDNFHQSIHIRESVRGPRYCPSLEAKVKRFSSKKSHIIWLEPEGLPENSDIIYPNGFSNTMPEDIQLKMLRMMDGLENVEMVQPGYGVEYDHIDPRELTHTLESKRIKGLFMAGQINGSTGYEEAAAQGIVAGANAGLSALGKKNFVIDRADGHIGVLIDDLVTKGVFEPYRVFTSQSEYRLFTRADNADLRLTQRAIDAGVVSTNLEQRRKELQQVVEQITATTELLGSTRITPASLSQAYNQIFPHLSSFMSQQELEHRTKTINSVGRDGSKHSALELVRLGILGNTIEEIDVFLSCLLPSWKFINQNIRNRVLIQEKYHYYLIKQRNDIDLYRTDLSLKLPVDIDYRSIGSISNEEVEKLEKVRPSNLATAKSIEGLTPVTVVSLLRFTKSG</sequence>
<evidence type="ECO:0000256" key="1">
    <source>
        <dbReference type="ARBA" id="ARBA00001974"/>
    </source>
</evidence>
<dbReference type="AlphaFoldDB" id="A0A1R1PRT5"/>
<dbReference type="Pfam" id="PF01134">
    <property type="entry name" value="GIDA"/>
    <property type="match status" value="1"/>
</dbReference>
<dbReference type="Gene3D" id="1.10.150.570">
    <property type="entry name" value="GidA associated domain, C-terminal subdomain"/>
    <property type="match status" value="1"/>
</dbReference>
<dbReference type="PROSITE" id="PS01280">
    <property type="entry name" value="GIDA_1"/>
    <property type="match status" value="1"/>
</dbReference>
<dbReference type="PANTHER" id="PTHR11806">
    <property type="entry name" value="GLUCOSE INHIBITED DIVISION PROTEIN A"/>
    <property type="match status" value="1"/>
</dbReference>
<evidence type="ECO:0000256" key="2">
    <source>
        <dbReference type="ARBA" id="ARBA00007653"/>
    </source>
</evidence>
<keyword evidence="4" id="KW-0274">FAD</keyword>
<comment type="function">
    <text evidence="5">Component of the MSS1-MTO1 complex that catalyzes the 5-carboxymethylaminomethyluridine (cmnm(5)U) modification at the 34th wobble position (U34) of mitochondrial tRNAs.</text>
</comment>
<dbReference type="InterPro" id="IPR036188">
    <property type="entry name" value="FAD/NAD-bd_sf"/>
</dbReference>
<dbReference type="PANTHER" id="PTHR11806:SF0">
    <property type="entry name" value="PROTEIN MTO1 HOMOLOG, MITOCHONDRIAL"/>
    <property type="match status" value="1"/>
</dbReference>
<dbReference type="OrthoDB" id="3329at2759"/>
<keyword evidence="8" id="KW-1185">Reference proteome</keyword>
<dbReference type="EMBL" id="LSSK01000355">
    <property type="protein sequence ID" value="OMH83603.1"/>
    <property type="molecule type" value="Genomic_DNA"/>
</dbReference>
<dbReference type="GO" id="GO:0030488">
    <property type="term" value="P:tRNA methylation"/>
    <property type="evidence" value="ECO:0007669"/>
    <property type="project" value="TreeGrafter"/>
</dbReference>
<evidence type="ECO:0000256" key="5">
    <source>
        <dbReference type="ARBA" id="ARBA00054993"/>
    </source>
</evidence>
<gene>
    <name evidence="7" type="ORF">AX774_g2888</name>
</gene>
<dbReference type="SUPFAM" id="SSF51905">
    <property type="entry name" value="FAD/NAD(P)-binding domain"/>
    <property type="match status" value="1"/>
</dbReference>
<evidence type="ECO:0000313" key="8">
    <source>
        <dbReference type="Proteomes" id="UP000188320"/>
    </source>
</evidence>
<dbReference type="InterPro" id="IPR047001">
    <property type="entry name" value="MnmG_C_subdom"/>
</dbReference>
<dbReference type="InterPro" id="IPR026904">
    <property type="entry name" value="MnmG_C"/>
</dbReference>
<dbReference type="SMART" id="SM01228">
    <property type="entry name" value="GIDA_assoc_3"/>
    <property type="match status" value="1"/>
</dbReference>
<dbReference type="InterPro" id="IPR044920">
    <property type="entry name" value="MnmG_C_subdom_sf"/>
</dbReference>
<dbReference type="Gene3D" id="3.50.50.60">
    <property type="entry name" value="FAD/NAD(P)-binding domain"/>
    <property type="match status" value="3"/>
</dbReference>
<dbReference type="GO" id="GO:0005739">
    <property type="term" value="C:mitochondrion"/>
    <property type="evidence" value="ECO:0007669"/>
    <property type="project" value="GOC"/>
</dbReference>
<reference evidence="8" key="1">
    <citation type="submission" date="2017-01" db="EMBL/GenBank/DDBJ databases">
        <authorList>
            <person name="Wang Y."/>
            <person name="White M."/>
            <person name="Kvist S."/>
            <person name="Moncalvo J.-M."/>
        </authorList>
    </citation>
    <scope>NUCLEOTIDE SEQUENCE [LARGE SCALE GENOMIC DNA]</scope>
    <source>
        <strain evidence="8">COL-18-3</strain>
    </source>
</reference>
<dbReference type="InterPro" id="IPR002218">
    <property type="entry name" value="MnmG-rel"/>
</dbReference>